<feature type="domain" description="Mediator complex subunit Med12" evidence="13">
    <location>
        <begin position="265"/>
        <end position="328"/>
    </location>
</feature>
<comment type="function">
    <text evidence="10">Component of the SRB8-11 complex. The SRB8-11 complex is a regulatory module of the Mediator complex which is itself involved in regulation of basal and activated RNA polymerase II-dependent transcription. The SRB8-11 complex may be involved in the transcriptional repression of a subset of genes regulated by Mediator. It may inhibit the association of the Mediator complex with RNA polymerase II to form the holoenzyme complex.</text>
</comment>
<evidence type="ECO:0000256" key="2">
    <source>
        <dbReference type="ARBA" id="ARBA00010289"/>
    </source>
</evidence>
<keyword evidence="6" id="KW-0805">Transcription regulation</keyword>
<dbReference type="Pfam" id="PF09497">
    <property type="entry name" value="Med12"/>
    <property type="match status" value="1"/>
</dbReference>
<evidence type="ECO:0000256" key="8">
    <source>
        <dbReference type="ARBA" id="ARBA00023163"/>
    </source>
</evidence>
<evidence type="ECO:0000256" key="5">
    <source>
        <dbReference type="ARBA" id="ARBA00022491"/>
    </source>
</evidence>
<dbReference type="Pfam" id="PF25326">
    <property type="entry name" value="ARM_SRB8"/>
    <property type="match status" value="1"/>
</dbReference>
<dbReference type="Proteomes" id="UP001308179">
    <property type="component" value="Unassembled WGS sequence"/>
</dbReference>
<evidence type="ECO:0000256" key="11">
    <source>
        <dbReference type="ARBA" id="ARBA00032010"/>
    </source>
</evidence>
<reference evidence="14 15" key="1">
    <citation type="submission" date="2023-08" db="EMBL/GenBank/DDBJ databases">
        <title>Black Yeasts Isolated from many extreme environments.</title>
        <authorList>
            <person name="Coleine C."/>
            <person name="Stajich J.E."/>
            <person name="Selbmann L."/>
        </authorList>
    </citation>
    <scope>NUCLEOTIDE SEQUENCE [LARGE SCALE GENOMIC DNA]</scope>
    <source>
        <strain evidence="14 15">CCFEE 5386</strain>
    </source>
</reference>
<dbReference type="PANTHER" id="PTHR46567:SF1">
    <property type="entry name" value="MEDIATOR OF RNA POLYMERASE II TRANSCRIPTION SUBUNIT 12"/>
    <property type="match status" value="1"/>
</dbReference>
<evidence type="ECO:0000256" key="7">
    <source>
        <dbReference type="ARBA" id="ARBA00023159"/>
    </source>
</evidence>
<organism evidence="14 15">
    <name type="scientific">Rachicladosporium monterosium</name>
    <dbReference type="NCBI Taxonomy" id="1507873"/>
    <lineage>
        <taxon>Eukaryota</taxon>
        <taxon>Fungi</taxon>
        <taxon>Dikarya</taxon>
        <taxon>Ascomycota</taxon>
        <taxon>Pezizomycotina</taxon>
        <taxon>Dothideomycetes</taxon>
        <taxon>Dothideomycetidae</taxon>
        <taxon>Cladosporiales</taxon>
        <taxon>Cladosporiaceae</taxon>
        <taxon>Rachicladosporium</taxon>
    </lineage>
</organism>
<evidence type="ECO:0000256" key="10">
    <source>
        <dbReference type="ARBA" id="ARBA00025661"/>
    </source>
</evidence>
<evidence type="ECO:0000313" key="14">
    <source>
        <dbReference type="EMBL" id="KAK5144505.1"/>
    </source>
</evidence>
<dbReference type="EMBL" id="JAVRRR010000220">
    <property type="protein sequence ID" value="KAK5144505.1"/>
    <property type="molecule type" value="Genomic_DNA"/>
</dbReference>
<evidence type="ECO:0000256" key="6">
    <source>
        <dbReference type="ARBA" id="ARBA00023015"/>
    </source>
</evidence>
<sequence>MDRRLPLSAVTTTRPLPPQRTLSGSSALYFSKPQTRPTLPSRLSSVRSVSQPTAVIDLTADGKHGLGRSEATYLGKHGSVVISPEGVEVDGEEDEDEDEDYAGPPAKRARITRDGFRAEGEDGRMDLARTVVAGEQLPSLPRSHVSSTRTIAGTRRRVGRHPGARRADGTQPPSLATRLPPPKHVADFSPWTGHHPEDVLNETVVKAGYCDKGPGANQAESNSGKPSIWLNLTAKNNTGLQMLSYLFTQVMDKRQALGKCTAPSTFKPPPRVTVTDTKREAWLKDLANPEIPLRKQSRTIPHGIRGKLLMDQCLNKDIPLQRAVWLAKCVGANELRAFKRKGVSGVAAATGESKWVHEWTLHVEQFLESVITSCPQQDWQLKMTYAIKLATALYAEKLLDANHYLDWVVSSFNEADMDRMPMWIVMVQVHWNDIVVFIRRGRRLAESILVKLHTFANSSHDLYKPLESRLQKLVAVLAVTSRGSLVLPATWKQYSHLLAPNASASSGVHQSTAEPLARRNERLVGPASKTPASTRGALLQLYAGLDTAGLEFDLDQLTNQCLSLVPALEELVPALLDWASTPYRHGLARMYMAARMISTLRKQAYDTDVVILNYLGRPVATSAKQDEHVYKVVVELVRLDAFNVGPYLQWLISSGAIGGPAEMQRTVGLLAALPTGQRPAHVANLRRTLLGRIEGAIAKLDAAVPITEMFDSAIADQRLPNEGELPKIMSLPVKVTIAEHVRFYMRSTSRTADMDLTVFCITRNLLECTDDIAALAQLITSAIQTDNSLLLATVADTVILHCEALAALGQVIIELADPLSIYFVAGELWWTPRQQAATPSGADAAAINVLVEAIQKGNTVWPQLLGSAVDLPTKRALHSWAQEQLFLAVRRATLDSQANVHAMIDRHLDVLDLTHHAVRGEDDTAVLVALNDKLRDLERHITNGVTAMMTDRDGVSGRLRILLHVCTLHLRPPEIESEGNRQARANLLATLCSLLLHPHIQTQPGTAEYIFDLASVLGESLPESALACIARTINTRDPRIHAILGSVSAPTDTWLALVSQAQNVSGTTAQQRALAKHPSAHAHGQPSNTRQVGALGQAFGVTASPQQAQSPQRAWPLTNQAGNRVTGAEEKTMPFPLRRWEIMPDPTPVMGENDTSLSLGLFGARRV</sequence>
<evidence type="ECO:0000256" key="4">
    <source>
        <dbReference type="ARBA" id="ARBA00019622"/>
    </source>
</evidence>
<dbReference type="InterPro" id="IPR019035">
    <property type="entry name" value="Mediator_Med12"/>
</dbReference>
<keyword evidence="9" id="KW-0539">Nucleus</keyword>
<protein>
    <recommendedName>
        <fullName evidence="4">Mediator of RNA polymerase II transcription subunit 12</fullName>
    </recommendedName>
    <alternativeName>
        <fullName evidence="11">Mediator complex subunit 12</fullName>
    </alternativeName>
</protein>
<keyword evidence="7" id="KW-0010">Activator</keyword>
<evidence type="ECO:0000256" key="3">
    <source>
        <dbReference type="ARBA" id="ARBA00011629"/>
    </source>
</evidence>
<keyword evidence="15" id="KW-1185">Reference proteome</keyword>
<feature type="compositionally biased region" description="Basic residues" evidence="12">
    <location>
        <begin position="154"/>
        <end position="164"/>
    </location>
</feature>
<gene>
    <name evidence="14" type="primary">SRB8</name>
    <name evidence="14" type="ORF">LTR32_003588</name>
</gene>
<dbReference type="PANTHER" id="PTHR46567">
    <property type="entry name" value="MEDIATOR OF RNA POLYMERASE II TRANSCRIPTION SUBUNIT 12"/>
    <property type="match status" value="1"/>
</dbReference>
<comment type="subunit">
    <text evidence="3">Component of the SRB8-11 complex, which itself associates with the Mediator complex.</text>
</comment>
<accession>A0ABR0L712</accession>
<dbReference type="SMART" id="SM01281">
    <property type="entry name" value="Med12"/>
    <property type="match status" value="1"/>
</dbReference>
<feature type="compositionally biased region" description="Low complexity" evidence="12">
    <location>
        <begin position="11"/>
        <end position="22"/>
    </location>
</feature>
<feature type="region of interest" description="Disordered" evidence="12">
    <location>
        <begin position="1"/>
        <end position="46"/>
    </location>
</feature>
<feature type="region of interest" description="Disordered" evidence="12">
    <location>
        <begin position="85"/>
        <end position="109"/>
    </location>
</feature>
<proteinExistence type="inferred from homology"/>
<keyword evidence="8" id="KW-0804">Transcription</keyword>
<dbReference type="InterPro" id="IPR057344">
    <property type="entry name" value="ARM_SRB8"/>
</dbReference>
<comment type="caution">
    <text evidence="14">The sequence shown here is derived from an EMBL/GenBank/DDBJ whole genome shotgun (WGS) entry which is preliminary data.</text>
</comment>
<feature type="compositionally biased region" description="Low complexity" evidence="12">
    <location>
        <begin position="37"/>
        <end position="46"/>
    </location>
</feature>
<comment type="similarity">
    <text evidence="2">Belongs to the Mediator complex subunit 12 family.</text>
</comment>
<evidence type="ECO:0000256" key="12">
    <source>
        <dbReference type="SAM" id="MobiDB-lite"/>
    </source>
</evidence>
<evidence type="ECO:0000256" key="1">
    <source>
        <dbReference type="ARBA" id="ARBA00004123"/>
    </source>
</evidence>
<feature type="compositionally biased region" description="Acidic residues" evidence="12">
    <location>
        <begin position="87"/>
        <end position="101"/>
    </location>
</feature>
<evidence type="ECO:0000259" key="13">
    <source>
        <dbReference type="SMART" id="SM01281"/>
    </source>
</evidence>
<feature type="compositionally biased region" description="Polar residues" evidence="12">
    <location>
        <begin position="23"/>
        <end position="36"/>
    </location>
</feature>
<keyword evidence="5" id="KW-0678">Repressor</keyword>
<feature type="region of interest" description="Disordered" evidence="12">
    <location>
        <begin position="154"/>
        <end position="182"/>
    </location>
</feature>
<name>A0ABR0L712_9PEZI</name>
<evidence type="ECO:0000313" key="15">
    <source>
        <dbReference type="Proteomes" id="UP001308179"/>
    </source>
</evidence>
<evidence type="ECO:0000256" key="9">
    <source>
        <dbReference type="ARBA" id="ARBA00023242"/>
    </source>
</evidence>
<comment type="subcellular location">
    <subcellularLocation>
        <location evidence="1">Nucleus</location>
    </subcellularLocation>
</comment>